<dbReference type="RefSeq" id="WP_074645335.1">
    <property type="nucleotide sequence ID" value="NZ_FOFU01000011.1"/>
</dbReference>
<name>A0A1H9J6T7_9SPIR</name>
<gene>
    <name evidence="2" type="ORF">SAMN04487977_11197</name>
</gene>
<organism evidence="2 3">
    <name type="scientific">Treponema bryantii</name>
    <dbReference type="NCBI Taxonomy" id="163"/>
    <lineage>
        <taxon>Bacteria</taxon>
        <taxon>Pseudomonadati</taxon>
        <taxon>Spirochaetota</taxon>
        <taxon>Spirochaetia</taxon>
        <taxon>Spirochaetales</taxon>
        <taxon>Treponemataceae</taxon>
        <taxon>Treponema</taxon>
    </lineage>
</organism>
<protein>
    <submittedName>
        <fullName evidence="2">Peptidase M30</fullName>
    </submittedName>
</protein>
<evidence type="ECO:0000313" key="2">
    <source>
        <dbReference type="EMBL" id="SEQ82580.1"/>
    </source>
</evidence>
<proteinExistence type="predicted"/>
<reference evidence="2 3" key="1">
    <citation type="submission" date="2016-10" db="EMBL/GenBank/DDBJ databases">
        <authorList>
            <person name="de Groot N.N."/>
        </authorList>
    </citation>
    <scope>NUCLEOTIDE SEQUENCE [LARGE SCALE GENOMIC DNA]</scope>
    <source>
        <strain evidence="2 3">B25</strain>
    </source>
</reference>
<evidence type="ECO:0000313" key="3">
    <source>
        <dbReference type="Proteomes" id="UP000182360"/>
    </source>
</evidence>
<sequence length="573" mass="66596">MKKLLFLAWSLSILLLASCSNDIQKEGYKNSLYPFPTNGKETFVVIQNQTLKDFERILKTETTYKEIVAKYIKDKKAQGKTVIIPRDHKDYKIDMNALKTYNSNPFKKVMNKKSGSWEVNFQITKDGILQDKKLYDLDKNFSPDDYDPIKKTFYSEVSPGVTGTDYTEDCELYAVGDYCYVWYKNEPNKSMYILPEDCRILAEKFDDIYKQETYIFGSNIPEFKDEAKELLEDAFITVDPNKTKIHIIVYDLNNDFDKESNAVLMGYFWPLDFFKNEYLAEIKDLKSSNECECIHIDSQMLYTRIEDIYSTLGHEFQHLLHFVNKSLNTYDGGFIMQKSSTWFNELMSMVCEDIMLEQLGISPEAGPQNRLDLFCETFNSGFETWLDTDYVLISYANTYAFGAFLLRNWGIDCIRAIALNEYIDEKAIIEAVKTRDESINNFTQLQELFYEVMLYPTSSTKHTLNKSVSETYTIRGEEVKFNCNAINLNDYIIYSSDDMNSDMAELLYGGKSSTSYKGPVLFNECFVNNINNGTEYIGPRGTLIIHYDADKEYIEIPNNWSDKLKFIPVQLEQ</sequence>
<feature type="chain" id="PRO_5010263906" evidence="1">
    <location>
        <begin position="18"/>
        <end position="573"/>
    </location>
</feature>
<dbReference type="PROSITE" id="PS51257">
    <property type="entry name" value="PROKAR_LIPOPROTEIN"/>
    <property type="match status" value="1"/>
</dbReference>
<dbReference type="OrthoDB" id="370434at2"/>
<dbReference type="Proteomes" id="UP000182360">
    <property type="component" value="Unassembled WGS sequence"/>
</dbReference>
<keyword evidence="1" id="KW-0732">Signal</keyword>
<dbReference type="Pfam" id="PF10460">
    <property type="entry name" value="Peptidase_M30"/>
    <property type="match status" value="1"/>
</dbReference>
<feature type="signal peptide" evidence="1">
    <location>
        <begin position="1"/>
        <end position="17"/>
    </location>
</feature>
<dbReference type="InterPro" id="IPR019501">
    <property type="entry name" value="Peptidase_M30_hyicolysin"/>
</dbReference>
<evidence type="ECO:0000256" key="1">
    <source>
        <dbReference type="SAM" id="SignalP"/>
    </source>
</evidence>
<dbReference type="EMBL" id="FOFU01000011">
    <property type="protein sequence ID" value="SEQ82580.1"/>
    <property type="molecule type" value="Genomic_DNA"/>
</dbReference>
<dbReference type="AlphaFoldDB" id="A0A1H9J6T7"/>
<keyword evidence="3" id="KW-1185">Reference proteome</keyword>
<accession>A0A1H9J6T7</accession>